<proteinExistence type="predicted"/>
<dbReference type="EMBL" id="JBFOLJ010000016">
    <property type="protein sequence ID" value="KAL2468836.1"/>
    <property type="molecule type" value="Genomic_DNA"/>
</dbReference>
<keyword evidence="2" id="KW-1185">Reference proteome</keyword>
<name>A0ABD1Q243_9LAMI</name>
<protein>
    <submittedName>
        <fullName evidence="1">Uncharacterized protein</fullName>
    </submittedName>
</protein>
<reference evidence="2" key="1">
    <citation type="submission" date="2024-07" db="EMBL/GenBank/DDBJ databases">
        <title>Two chromosome-level genome assemblies of Korean endemic species Abeliophyllum distichum and Forsythia ovata (Oleaceae).</title>
        <authorList>
            <person name="Jang H."/>
        </authorList>
    </citation>
    <scope>NUCLEOTIDE SEQUENCE [LARGE SCALE GENOMIC DNA]</scope>
</reference>
<evidence type="ECO:0000313" key="1">
    <source>
        <dbReference type="EMBL" id="KAL2468836.1"/>
    </source>
</evidence>
<dbReference type="AlphaFoldDB" id="A0ABD1Q243"/>
<gene>
    <name evidence="1" type="ORF">Fot_50412</name>
</gene>
<sequence length="100" mass="11038">MPHEAYRDQPVYNVMPTVPPQSAVPFMAAVPQKITGYSKGYGMVRPTTTTDGRGVWVVMNAGYAQVAYDGEMGRHVMYMAVRRGVIKAITSSTGLIDRQR</sequence>
<dbReference type="Proteomes" id="UP001604277">
    <property type="component" value="Unassembled WGS sequence"/>
</dbReference>
<accession>A0ABD1Q243</accession>
<comment type="caution">
    <text evidence="1">The sequence shown here is derived from an EMBL/GenBank/DDBJ whole genome shotgun (WGS) entry which is preliminary data.</text>
</comment>
<evidence type="ECO:0000313" key="2">
    <source>
        <dbReference type="Proteomes" id="UP001604277"/>
    </source>
</evidence>
<organism evidence="1 2">
    <name type="scientific">Forsythia ovata</name>
    <dbReference type="NCBI Taxonomy" id="205694"/>
    <lineage>
        <taxon>Eukaryota</taxon>
        <taxon>Viridiplantae</taxon>
        <taxon>Streptophyta</taxon>
        <taxon>Embryophyta</taxon>
        <taxon>Tracheophyta</taxon>
        <taxon>Spermatophyta</taxon>
        <taxon>Magnoliopsida</taxon>
        <taxon>eudicotyledons</taxon>
        <taxon>Gunneridae</taxon>
        <taxon>Pentapetalae</taxon>
        <taxon>asterids</taxon>
        <taxon>lamiids</taxon>
        <taxon>Lamiales</taxon>
        <taxon>Oleaceae</taxon>
        <taxon>Forsythieae</taxon>
        <taxon>Forsythia</taxon>
    </lineage>
</organism>